<feature type="transmembrane region" description="Helical" evidence="1">
    <location>
        <begin position="121"/>
        <end position="142"/>
    </location>
</feature>
<evidence type="ECO:0000256" key="1">
    <source>
        <dbReference type="SAM" id="Phobius"/>
    </source>
</evidence>
<dbReference type="OrthoDB" id="582314at2759"/>
<dbReference type="EMBL" id="JACEFO010001739">
    <property type="protein sequence ID" value="KAF8714000.1"/>
    <property type="molecule type" value="Genomic_DNA"/>
</dbReference>
<keyword evidence="1" id="KW-0472">Membrane</keyword>
<dbReference type="PANTHER" id="PTHR33186:SF28">
    <property type="entry name" value="F-BOX DOMAIN-CONTAINING PROTEIN"/>
    <property type="match status" value="1"/>
</dbReference>
<gene>
    <name evidence="2" type="ORF">HU200_027990</name>
</gene>
<accession>A0A835EW12</accession>
<proteinExistence type="predicted"/>
<dbReference type="PANTHER" id="PTHR33186">
    <property type="entry name" value="OS10G0136150 PROTEIN-RELATED"/>
    <property type="match status" value="1"/>
</dbReference>
<comment type="caution">
    <text evidence="2">The sequence shown here is derived from an EMBL/GenBank/DDBJ whole genome shotgun (WGS) entry which is preliminary data.</text>
</comment>
<keyword evidence="3" id="KW-1185">Reference proteome</keyword>
<sequence length="151" mass="16586">MINAPSGNWCNVALMVMEDSSLGLACIECSSLLLWPMMVNTKGAVEWVQRRVIKLETVIPVADPDYIPIVVGSAEGVGVIFISTDAGLFTIDLESERVRKVDEPGVYISVLPYMSFYTPAYLYYVECGVGAGYGFSALHLFLGSRHIVRKD</sequence>
<name>A0A835EW12_9POAL</name>
<dbReference type="Proteomes" id="UP000636709">
    <property type="component" value="Unassembled WGS sequence"/>
</dbReference>
<evidence type="ECO:0000313" key="3">
    <source>
        <dbReference type="Proteomes" id="UP000636709"/>
    </source>
</evidence>
<keyword evidence="1" id="KW-1133">Transmembrane helix</keyword>
<protein>
    <submittedName>
        <fullName evidence="2">Uncharacterized protein</fullName>
    </submittedName>
</protein>
<evidence type="ECO:0000313" key="2">
    <source>
        <dbReference type="EMBL" id="KAF8714000.1"/>
    </source>
</evidence>
<organism evidence="2 3">
    <name type="scientific">Digitaria exilis</name>
    <dbReference type="NCBI Taxonomy" id="1010633"/>
    <lineage>
        <taxon>Eukaryota</taxon>
        <taxon>Viridiplantae</taxon>
        <taxon>Streptophyta</taxon>
        <taxon>Embryophyta</taxon>
        <taxon>Tracheophyta</taxon>
        <taxon>Spermatophyta</taxon>
        <taxon>Magnoliopsida</taxon>
        <taxon>Liliopsida</taxon>
        <taxon>Poales</taxon>
        <taxon>Poaceae</taxon>
        <taxon>PACMAD clade</taxon>
        <taxon>Panicoideae</taxon>
        <taxon>Panicodae</taxon>
        <taxon>Paniceae</taxon>
        <taxon>Anthephorinae</taxon>
        <taxon>Digitaria</taxon>
    </lineage>
</organism>
<keyword evidence="1" id="KW-0812">Transmembrane</keyword>
<dbReference type="AlphaFoldDB" id="A0A835EW12"/>
<reference evidence="2" key="1">
    <citation type="submission" date="2020-07" db="EMBL/GenBank/DDBJ databases">
        <title>Genome sequence and genetic diversity analysis of an under-domesticated orphan crop, white fonio (Digitaria exilis).</title>
        <authorList>
            <person name="Bennetzen J.L."/>
            <person name="Chen S."/>
            <person name="Ma X."/>
            <person name="Wang X."/>
            <person name="Yssel A.E.J."/>
            <person name="Chaluvadi S.R."/>
            <person name="Johnson M."/>
            <person name="Gangashetty P."/>
            <person name="Hamidou F."/>
            <person name="Sanogo M.D."/>
            <person name="Zwaenepoel A."/>
            <person name="Wallace J."/>
            <person name="Van De Peer Y."/>
            <person name="Van Deynze A."/>
        </authorList>
    </citation>
    <scope>NUCLEOTIDE SEQUENCE</scope>
    <source>
        <tissue evidence="2">Leaves</tissue>
    </source>
</reference>